<proteinExistence type="inferred from homology"/>
<comment type="similarity">
    <text evidence="1">Belongs to the RutC family.</text>
</comment>
<dbReference type="PANTHER" id="PTHR11803:SF58">
    <property type="entry name" value="PROTEIN HMF1-RELATED"/>
    <property type="match status" value="1"/>
</dbReference>
<dbReference type="CDD" id="cd00448">
    <property type="entry name" value="YjgF_YER057c_UK114_family"/>
    <property type="match status" value="3"/>
</dbReference>
<evidence type="ECO:0000313" key="3">
    <source>
        <dbReference type="EMBL" id="SHF07270.1"/>
    </source>
</evidence>
<dbReference type="PROSITE" id="PS51257">
    <property type="entry name" value="PROKAR_LIPOPROTEIN"/>
    <property type="match status" value="1"/>
</dbReference>
<reference evidence="3 4" key="1">
    <citation type="submission" date="2016-11" db="EMBL/GenBank/DDBJ databases">
        <authorList>
            <person name="Jaros S."/>
            <person name="Januszkiewicz K."/>
            <person name="Wedrychowicz H."/>
        </authorList>
    </citation>
    <scope>NUCLEOTIDE SEQUENCE [LARGE SCALE GENOMIC DNA]</scope>
    <source>
        <strain evidence="3 4">DSM 21986</strain>
    </source>
</reference>
<dbReference type="Proteomes" id="UP000184041">
    <property type="component" value="Unassembled WGS sequence"/>
</dbReference>
<feature type="signal peptide" evidence="2">
    <location>
        <begin position="1"/>
        <end position="21"/>
    </location>
</feature>
<dbReference type="AlphaFoldDB" id="A0A1M4YNA8"/>
<name>A0A1M4YNA8_9BACT</name>
<keyword evidence="2" id="KW-0732">Signal</keyword>
<dbReference type="InterPro" id="IPR035959">
    <property type="entry name" value="RutC-like_sf"/>
</dbReference>
<evidence type="ECO:0000256" key="2">
    <source>
        <dbReference type="SAM" id="SignalP"/>
    </source>
</evidence>
<accession>A0A1M4YNA8</accession>
<sequence>MNSEHRLFAAFLVLLVTMLTACTQKNSDTDEKSADGNEESIRYIEPNAATGTSMGTVVSGKLPLAHTGQFLALDKDGKLVGTDNTGQQIQQVLKNVRLALTEVGAGLENLVKLNVYVASNEVAEQVRTYFADTFTGEAKPAVSFVVTKLPRQKALVAMDAVAAGVEARDQSEVLHADSLYGVPNRGHVAILPVGERVYLSGQVDPGDLLTATRGTIESLHGTLAYLGLSAEDVAQVKAYLPDASRVDEVEKVIAEYYREKPVPPVVFVEWSEGDYLRYLSTDGEKATPIEISLITSGKASTEDTTYARDSPNYLTYPGLTDYPGYSRIVTVPQADLVYTSGLYGGPSRDAAGQVQDIFRKMKDILKKAGSDFDHLVKGTYYVTGEESSDKLGDIRKDLFNPDRFPASDKMPVRGVGEKEVTITIEMVGMVPK</sequence>
<keyword evidence="4" id="KW-1185">Reference proteome</keyword>
<dbReference type="EMBL" id="FQUS01000005">
    <property type="protein sequence ID" value="SHF07270.1"/>
    <property type="molecule type" value="Genomic_DNA"/>
</dbReference>
<dbReference type="STRING" id="1194090.SAMN05443144_105113"/>
<protein>
    <submittedName>
        <fullName evidence="3">Enamine deaminase RidA, house cleaning of reactive enamine intermediates, YjgF/YER057c/UK114 family</fullName>
    </submittedName>
</protein>
<dbReference type="Pfam" id="PF01042">
    <property type="entry name" value="Ribonuc_L-PSP"/>
    <property type="match status" value="2"/>
</dbReference>
<dbReference type="SUPFAM" id="SSF55298">
    <property type="entry name" value="YjgF-like"/>
    <property type="match status" value="3"/>
</dbReference>
<evidence type="ECO:0000256" key="1">
    <source>
        <dbReference type="ARBA" id="ARBA00010552"/>
    </source>
</evidence>
<dbReference type="GO" id="GO:0019239">
    <property type="term" value="F:deaminase activity"/>
    <property type="evidence" value="ECO:0007669"/>
    <property type="project" value="TreeGrafter"/>
</dbReference>
<dbReference type="InterPro" id="IPR006175">
    <property type="entry name" value="YjgF/YER057c/UK114"/>
</dbReference>
<dbReference type="PANTHER" id="PTHR11803">
    <property type="entry name" value="2-IMINOBUTANOATE/2-IMINOPROPANOATE DEAMINASE RIDA"/>
    <property type="match status" value="1"/>
</dbReference>
<dbReference type="GO" id="GO:0005829">
    <property type="term" value="C:cytosol"/>
    <property type="evidence" value="ECO:0007669"/>
    <property type="project" value="TreeGrafter"/>
</dbReference>
<evidence type="ECO:0000313" key="4">
    <source>
        <dbReference type="Proteomes" id="UP000184041"/>
    </source>
</evidence>
<feature type="chain" id="PRO_5009908483" evidence="2">
    <location>
        <begin position="22"/>
        <end position="432"/>
    </location>
</feature>
<organism evidence="3 4">
    <name type="scientific">Fodinibius roseus</name>
    <dbReference type="NCBI Taxonomy" id="1194090"/>
    <lineage>
        <taxon>Bacteria</taxon>
        <taxon>Pseudomonadati</taxon>
        <taxon>Balneolota</taxon>
        <taxon>Balneolia</taxon>
        <taxon>Balneolales</taxon>
        <taxon>Balneolaceae</taxon>
        <taxon>Fodinibius</taxon>
    </lineage>
</organism>
<dbReference type="Gene3D" id="3.30.1330.40">
    <property type="entry name" value="RutC-like"/>
    <property type="match status" value="3"/>
</dbReference>
<gene>
    <name evidence="3" type="ORF">SAMN05443144_105113</name>
</gene>